<dbReference type="PROSITE" id="PS50853">
    <property type="entry name" value="FN3"/>
    <property type="match status" value="1"/>
</dbReference>
<dbReference type="Pfam" id="PF03422">
    <property type="entry name" value="CBM_6"/>
    <property type="match status" value="1"/>
</dbReference>
<comment type="caution">
    <text evidence="6">The sequence shown here is derived from an EMBL/GenBank/DDBJ whole genome shotgun (WGS) entry which is preliminary data.</text>
</comment>
<keyword evidence="1 3" id="KW-0732">Signal</keyword>
<dbReference type="Proteomes" id="UP001597097">
    <property type="component" value="Unassembled WGS sequence"/>
</dbReference>
<dbReference type="InterPro" id="IPR003961">
    <property type="entry name" value="FN3_dom"/>
</dbReference>
<dbReference type="CDD" id="cd04082">
    <property type="entry name" value="CBM35_pectate_lyase-like"/>
    <property type="match status" value="2"/>
</dbReference>
<protein>
    <submittedName>
        <fullName evidence="6">CBM35 domain-containing protein</fullName>
    </submittedName>
</protein>
<dbReference type="Pfam" id="PF06439">
    <property type="entry name" value="3keto-disac_hyd"/>
    <property type="match status" value="1"/>
</dbReference>
<dbReference type="EMBL" id="JBHUCM010000020">
    <property type="protein sequence ID" value="MFD1540917.1"/>
    <property type="molecule type" value="Genomic_DNA"/>
</dbReference>
<dbReference type="CDD" id="cd00063">
    <property type="entry name" value="FN3"/>
    <property type="match status" value="1"/>
</dbReference>
<organism evidence="6 7">
    <name type="scientific">Nonomuraea guangzhouensis</name>
    <dbReference type="NCBI Taxonomy" id="1291555"/>
    <lineage>
        <taxon>Bacteria</taxon>
        <taxon>Bacillati</taxon>
        <taxon>Actinomycetota</taxon>
        <taxon>Actinomycetes</taxon>
        <taxon>Streptosporangiales</taxon>
        <taxon>Streptosporangiaceae</taxon>
        <taxon>Nonomuraea</taxon>
    </lineage>
</organism>
<dbReference type="InterPro" id="IPR010496">
    <property type="entry name" value="AL/BT2_dom"/>
</dbReference>
<dbReference type="PROSITE" id="PS51175">
    <property type="entry name" value="CBM6"/>
    <property type="match status" value="2"/>
</dbReference>
<name>A0ABW4GDZ1_9ACTN</name>
<feature type="domain" description="Fibronectin type-III" evidence="4">
    <location>
        <begin position="294"/>
        <end position="381"/>
    </location>
</feature>
<evidence type="ECO:0000256" key="1">
    <source>
        <dbReference type="ARBA" id="ARBA00022729"/>
    </source>
</evidence>
<sequence>MSRTVPVLAVLTLLAAALIGGVAQAAAATRYEAEAATISKGVFEASHTGFSGTGYVNGDNVSGSYLEFSVTAPSAGPATLALRYANGTTANRPATITVNGTAIATGQAFNGTGNWDTWATATLTATLQAGANSVRITATTANGNPNLDFLDVTMSSTQDIAYQAETAVLAQAAVASNHTGFTGTGFVDYVNTTGGYVEWMVNVPEAARTTLTLRYANGTTANRPLDISVNGTVVAAGQAFNPTTNWDTWADLAITASLNEGTNTVRATATGTAGGPNLDKLTVSGPIDSHPPTAPGPPSQTDITSASVTVTWAASADDVGVAFYDLFGDGRACGTVSGQTTTGTCTGLSADADHVIHVVARDAAGNVSPPSPDLTVHTTVAQNPYGDPYLVSMFDGSTLDGWTPHAAAGWTVKSGAIHGTGTAGRGWIYYNKQQTGTFRWIFNVRQVSGDHAPTVLIWGTTTPIRDALSAIQFQPPNGGHWDYRPGHNNGGGSLFTQFPHTKWDIHNWSQCELVANQSTGQARMACCPLTASAPTCTAVEVLAFKDTTAGQVGPLAIQIHNSGIQDEYRGLYLESPVVVNPDGFITTG</sequence>
<evidence type="ECO:0000313" key="6">
    <source>
        <dbReference type="EMBL" id="MFD1540917.1"/>
    </source>
</evidence>
<evidence type="ECO:0000259" key="5">
    <source>
        <dbReference type="PROSITE" id="PS51175"/>
    </source>
</evidence>
<dbReference type="InterPro" id="IPR051816">
    <property type="entry name" value="Glycosyl_Hydrolase_31"/>
</dbReference>
<evidence type="ECO:0000256" key="3">
    <source>
        <dbReference type="SAM" id="SignalP"/>
    </source>
</evidence>
<dbReference type="Pfam" id="PF16990">
    <property type="entry name" value="CBM_35"/>
    <property type="match status" value="1"/>
</dbReference>
<dbReference type="InterPro" id="IPR006584">
    <property type="entry name" value="Cellulose-bd_IV"/>
</dbReference>
<dbReference type="PANTHER" id="PTHR43863">
    <property type="entry name" value="HYDROLASE, PUTATIVE (AFU_ORTHOLOGUE AFUA_1G03140)-RELATED"/>
    <property type="match status" value="1"/>
</dbReference>
<dbReference type="SMART" id="SM00606">
    <property type="entry name" value="CBD_IV"/>
    <property type="match status" value="2"/>
</dbReference>
<feature type="signal peptide" evidence="3">
    <location>
        <begin position="1"/>
        <end position="25"/>
    </location>
</feature>
<feature type="domain" description="CBM6" evidence="5">
    <location>
        <begin position="29"/>
        <end position="153"/>
    </location>
</feature>
<gene>
    <name evidence="6" type="ORF">ACFSJ0_27935</name>
</gene>
<evidence type="ECO:0000256" key="2">
    <source>
        <dbReference type="SAM" id="MobiDB-lite"/>
    </source>
</evidence>
<evidence type="ECO:0000313" key="7">
    <source>
        <dbReference type="Proteomes" id="UP001597097"/>
    </source>
</evidence>
<dbReference type="PANTHER" id="PTHR43863:SF2">
    <property type="entry name" value="MALTASE-GLUCOAMYLASE"/>
    <property type="match status" value="1"/>
</dbReference>
<proteinExistence type="predicted"/>
<feature type="chain" id="PRO_5046793796" evidence="3">
    <location>
        <begin position="26"/>
        <end position="588"/>
    </location>
</feature>
<dbReference type="SMART" id="SM00060">
    <property type="entry name" value="FN3"/>
    <property type="match status" value="1"/>
</dbReference>
<dbReference type="InterPro" id="IPR005084">
    <property type="entry name" value="CBM6"/>
</dbReference>
<evidence type="ECO:0000259" key="4">
    <source>
        <dbReference type="PROSITE" id="PS50853"/>
    </source>
</evidence>
<reference evidence="7" key="1">
    <citation type="journal article" date="2019" name="Int. J. Syst. Evol. Microbiol.">
        <title>The Global Catalogue of Microorganisms (GCM) 10K type strain sequencing project: providing services to taxonomists for standard genome sequencing and annotation.</title>
        <authorList>
            <consortium name="The Broad Institute Genomics Platform"/>
            <consortium name="The Broad Institute Genome Sequencing Center for Infectious Disease"/>
            <person name="Wu L."/>
            <person name="Ma J."/>
        </authorList>
    </citation>
    <scope>NUCLEOTIDE SEQUENCE [LARGE SCALE GENOMIC DNA]</scope>
    <source>
        <strain evidence="7">CGMCC 1.15399</strain>
    </source>
</reference>
<keyword evidence="7" id="KW-1185">Reference proteome</keyword>
<accession>A0ABW4GDZ1</accession>
<feature type="domain" description="CBM6" evidence="5">
    <location>
        <begin position="160"/>
        <end position="284"/>
    </location>
</feature>
<feature type="region of interest" description="Disordered" evidence="2">
    <location>
        <begin position="267"/>
        <end position="302"/>
    </location>
</feature>
<dbReference type="RefSeq" id="WP_219532359.1">
    <property type="nucleotide sequence ID" value="NZ_JAHKRM010000014.1"/>
</dbReference>